<proteinExistence type="predicted"/>
<dbReference type="InterPro" id="IPR036259">
    <property type="entry name" value="MFS_trans_sf"/>
</dbReference>
<evidence type="ECO:0000313" key="7">
    <source>
        <dbReference type="EMBL" id="SDK31303.1"/>
    </source>
</evidence>
<evidence type="ECO:0000256" key="2">
    <source>
        <dbReference type="ARBA" id="ARBA00022692"/>
    </source>
</evidence>
<feature type="transmembrane region" description="Helical" evidence="5">
    <location>
        <begin position="231"/>
        <end position="253"/>
    </location>
</feature>
<dbReference type="SUPFAM" id="SSF103473">
    <property type="entry name" value="MFS general substrate transporter"/>
    <property type="match status" value="1"/>
</dbReference>
<feature type="transmembrane region" description="Helical" evidence="5">
    <location>
        <begin position="293"/>
        <end position="322"/>
    </location>
</feature>
<keyword evidence="4 5" id="KW-0472">Membrane</keyword>
<dbReference type="EMBL" id="FNFM01000006">
    <property type="protein sequence ID" value="SDK31303.1"/>
    <property type="molecule type" value="Genomic_DNA"/>
</dbReference>
<evidence type="ECO:0000256" key="1">
    <source>
        <dbReference type="ARBA" id="ARBA00004651"/>
    </source>
</evidence>
<dbReference type="Gene3D" id="1.20.1250.20">
    <property type="entry name" value="MFS general substrate transporter like domains"/>
    <property type="match status" value="1"/>
</dbReference>
<dbReference type="GO" id="GO:0005886">
    <property type="term" value="C:plasma membrane"/>
    <property type="evidence" value="ECO:0007669"/>
    <property type="project" value="UniProtKB-SubCell"/>
</dbReference>
<dbReference type="InterPro" id="IPR020846">
    <property type="entry name" value="MFS_dom"/>
</dbReference>
<dbReference type="PANTHER" id="PTHR23542">
    <property type="match status" value="1"/>
</dbReference>
<feature type="transmembrane region" description="Helical" evidence="5">
    <location>
        <begin position="88"/>
        <end position="108"/>
    </location>
</feature>
<accession>A0A1G9AVQ9</accession>
<feature type="transmembrane region" description="Helical" evidence="5">
    <location>
        <begin position="380"/>
        <end position="398"/>
    </location>
</feature>
<feature type="transmembrane region" description="Helical" evidence="5">
    <location>
        <begin position="24"/>
        <end position="49"/>
    </location>
</feature>
<feature type="transmembrane region" description="Helical" evidence="5">
    <location>
        <begin position="152"/>
        <end position="173"/>
    </location>
</feature>
<dbReference type="PROSITE" id="PS50850">
    <property type="entry name" value="MFS"/>
    <property type="match status" value="1"/>
</dbReference>
<dbReference type="AlphaFoldDB" id="A0A1G9AVQ9"/>
<name>A0A1G9AVQ9_ACTMZ</name>
<keyword evidence="8" id="KW-1185">Reference proteome</keyword>
<protein>
    <submittedName>
        <fullName evidence="7">Predicted arabinose efflux permease, MFS family</fullName>
    </submittedName>
</protein>
<feature type="transmembrane region" description="Helical" evidence="5">
    <location>
        <begin position="114"/>
        <end position="131"/>
    </location>
</feature>
<dbReference type="GO" id="GO:0022857">
    <property type="term" value="F:transmembrane transporter activity"/>
    <property type="evidence" value="ECO:0007669"/>
    <property type="project" value="InterPro"/>
</dbReference>
<gene>
    <name evidence="7" type="ORF">SAMN04487820_106272</name>
</gene>
<feature type="transmembrane region" description="Helical" evidence="5">
    <location>
        <begin position="55"/>
        <end position="76"/>
    </location>
</feature>
<feature type="transmembrane region" description="Helical" evidence="5">
    <location>
        <begin position="179"/>
        <end position="200"/>
    </location>
</feature>
<evidence type="ECO:0000256" key="3">
    <source>
        <dbReference type="ARBA" id="ARBA00022989"/>
    </source>
</evidence>
<evidence type="ECO:0000259" key="6">
    <source>
        <dbReference type="PROSITE" id="PS50850"/>
    </source>
</evidence>
<dbReference type="PANTHER" id="PTHR23542:SF1">
    <property type="entry name" value="MAJOR FACILITATOR SUPERFAMILY (MFS) PROFILE DOMAIN-CONTAINING PROTEIN"/>
    <property type="match status" value="1"/>
</dbReference>
<dbReference type="Proteomes" id="UP000199213">
    <property type="component" value="Unassembled WGS sequence"/>
</dbReference>
<reference evidence="8" key="1">
    <citation type="submission" date="2016-10" db="EMBL/GenBank/DDBJ databases">
        <authorList>
            <person name="Varghese N."/>
            <person name="Submissions S."/>
        </authorList>
    </citation>
    <scope>NUCLEOTIDE SEQUENCE [LARGE SCALE GENOMIC DNA]</scope>
    <source>
        <strain evidence="8">DSM 45460</strain>
    </source>
</reference>
<organism evidence="7 8">
    <name type="scientific">Actinopolyspora mzabensis</name>
    <dbReference type="NCBI Taxonomy" id="995066"/>
    <lineage>
        <taxon>Bacteria</taxon>
        <taxon>Bacillati</taxon>
        <taxon>Actinomycetota</taxon>
        <taxon>Actinomycetes</taxon>
        <taxon>Actinopolysporales</taxon>
        <taxon>Actinopolysporaceae</taxon>
        <taxon>Actinopolyspora</taxon>
    </lineage>
</organism>
<feature type="transmembrane region" description="Helical" evidence="5">
    <location>
        <begin position="259"/>
        <end position="281"/>
    </location>
</feature>
<feature type="domain" description="Major facilitator superfamily (MFS) profile" evidence="6">
    <location>
        <begin position="23"/>
        <end position="404"/>
    </location>
</feature>
<evidence type="ECO:0000256" key="5">
    <source>
        <dbReference type="SAM" id="Phobius"/>
    </source>
</evidence>
<dbReference type="InterPro" id="IPR011701">
    <property type="entry name" value="MFS"/>
</dbReference>
<keyword evidence="3 5" id="KW-1133">Transmembrane helix</keyword>
<sequence length="419" mass="42685">MILARVSHSVSLTDYRAALRTRGAAAPVLTSLLARLPVAMIGLALLLYVQRVTGSFGVAGLVSAGNLVGVAVGSVVQGRIMDRLGPTRPLLVVSAVFSGFVTAEIVAIESGGAAVPMIVLAVAVGLTEPMTGPASRALWTRLLPPGRTRDAAYSYEAISMEVFFILGPGIAGLLVNMPWAGTGLLVGACCMVTGSAGFALTPAARRHRPADRADAVGSLLGALAAPGMRTVALAAFGFGALLGMVEVAVPAAAERAGHAALGGLLLSVLSVSSVVVGVLYGMRPWPRPMYLRLPALLSVFAVLISLLALPTTLLGLTVALLVAGTLITPQSTAHSVALEGAAPPGTATEAFSWVITAVTLGSAFGQSVSGQLVEAAAPPAAFLVASGIGLVLGTVLWFRRRTLLTEDDVRAVQSFAETR</sequence>
<evidence type="ECO:0000256" key="4">
    <source>
        <dbReference type="ARBA" id="ARBA00023136"/>
    </source>
</evidence>
<comment type="subcellular location">
    <subcellularLocation>
        <location evidence="1">Cell membrane</location>
        <topology evidence="1">Multi-pass membrane protein</topology>
    </subcellularLocation>
</comment>
<dbReference type="OrthoDB" id="5171875at2"/>
<dbReference type="Pfam" id="PF07690">
    <property type="entry name" value="MFS_1"/>
    <property type="match status" value="1"/>
</dbReference>
<evidence type="ECO:0000313" key="8">
    <source>
        <dbReference type="Proteomes" id="UP000199213"/>
    </source>
</evidence>
<keyword evidence="2 5" id="KW-0812">Transmembrane</keyword>